<feature type="region of interest" description="Disordered" evidence="1">
    <location>
        <begin position="339"/>
        <end position="358"/>
    </location>
</feature>
<gene>
    <name evidence="4" type="ORF">RHIZ70_2728</name>
</gene>
<evidence type="ECO:0000313" key="4">
    <source>
        <dbReference type="EMBL" id="SSC67020.1"/>
    </source>
</evidence>
<feature type="signal peptide" evidence="2">
    <location>
        <begin position="1"/>
        <end position="27"/>
    </location>
</feature>
<evidence type="ECO:0000256" key="1">
    <source>
        <dbReference type="SAM" id="MobiDB-lite"/>
    </source>
</evidence>
<feature type="domain" description="AB hydrolase-1" evidence="3">
    <location>
        <begin position="70"/>
        <end position="305"/>
    </location>
</feature>
<reference evidence="5" key="1">
    <citation type="submission" date="2018-07" db="EMBL/GenBank/DDBJ databases">
        <authorList>
            <person name="Peiro R."/>
            <person name="Begona"/>
            <person name="Cbmso G."/>
            <person name="Lopez M."/>
            <person name="Gonzalez S."/>
        </authorList>
    </citation>
    <scope>NUCLEOTIDE SEQUENCE [LARGE SCALE GENOMIC DNA]</scope>
</reference>
<dbReference type="InterPro" id="IPR050471">
    <property type="entry name" value="AB_hydrolase"/>
</dbReference>
<evidence type="ECO:0000313" key="5">
    <source>
        <dbReference type="Proteomes" id="UP000254764"/>
    </source>
</evidence>
<dbReference type="InterPro" id="IPR029058">
    <property type="entry name" value="AB_hydrolase_fold"/>
</dbReference>
<dbReference type="PRINTS" id="PR00111">
    <property type="entry name" value="ABHYDROLASE"/>
</dbReference>
<keyword evidence="2" id="KW-0732">Signal</keyword>
<keyword evidence="5" id="KW-1185">Reference proteome</keyword>
<dbReference type="PANTHER" id="PTHR43433:SF5">
    <property type="entry name" value="AB HYDROLASE-1 DOMAIN-CONTAINING PROTEIN"/>
    <property type="match status" value="1"/>
</dbReference>
<accession>A0A376AH52</accession>
<name>A0A376AH52_9HYPH</name>
<proteinExistence type="predicted"/>
<dbReference type="EMBL" id="UEYP01000003">
    <property type="protein sequence ID" value="SSC67020.1"/>
    <property type="molecule type" value="Genomic_DNA"/>
</dbReference>
<evidence type="ECO:0000256" key="2">
    <source>
        <dbReference type="SAM" id="SignalP"/>
    </source>
</evidence>
<organism evidence="4 5">
    <name type="scientific">Ciceribacter selenitireducens ATCC BAA-1503</name>
    <dbReference type="NCBI Taxonomy" id="1336235"/>
    <lineage>
        <taxon>Bacteria</taxon>
        <taxon>Pseudomonadati</taxon>
        <taxon>Pseudomonadota</taxon>
        <taxon>Alphaproteobacteria</taxon>
        <taxon>Hyphomicrobiales</taxon>
        <taxon>Rhizobiaceae</taxon>
        <taxon>Ciceribacter</taxon>
    </lineage>
</organism>
<evidence type="ECO:0000259" key="3">
    <source>
        <dbReference type="Pfam" id="PF00561"/>
    </source>
</evidence>
<dbReference type="PANTHER" id="PTHR43433">
    <property type="entry name" value="HYDROLASE, ALPHA/BETA FOLD FAMILY PROTEIN"/>
    <property type="match status" value="1"/>
</dbReference>
<protein>
    <recommendedName>
        <fullName evidence="3">AB hydrolase-1 domain-containing protein</fullName>
    </recommendedName>
</protein>
<dbReference type="SUPFAM" id="SSF53474">
    <property type="entry name" value="alpha/beta-Hydrolases"/>
    <property type="match status" value="1"/>
</dbReference>
<sequence length="358" mass="37631">MASFPLNPSRTMLLTALASLTVLTAAAAGVTALRARAIEADAPRIGTLTDIGGLAMHALHVPPGADADLPPIVFIHGASGNLRDQAAAFRDPLTGRAELLFVDRPGHGYSERGGPQNAFPDGQAHAIARLMEKRGIDRAIIVGHSFGGAIAASFGVLYPEKTAGLLFLAAATHPWPGGVDWYYNLASTPVLGPLFCHTVALHAGMARLDAATRGVFAPNPRPETYVGDTAPALVLRPAAFCANATDVANLHGYVSGFAERYREIKAPTVIVTGDSDDIVLEEIHSRGLARDIEGSELVWVEGLGHKPDYAARDLAIAAIEKIAGRPRDLQAMARELEPKLAATRVAPPPSRPGLQAGQ</sequence>
<dbReference type="STRING" id="1336235.GCA_000518785_02254"/>
<dbReference type="Proteomes" id="UP000254764">
    <property type="component" value="Unassembled WGS sequence"/>
</dbReference>
<dbReference type="AlphaFoldDB" id="A0A376AH52"/>
<dbReference type="Pfam" id="PF00561">
    <property type="entry name" value="Abhydrolase_1"/>
    <property type="match status" value="1"/>
</dbReference>
<dbReference type="InterPro" id="IPR000073">
    <property type="entry name" value="AB_hydrolase_1"/>
</dbReference>
<feature type="chain" id="PRO_5016903832" description="AB hydrolase-1 domain-containing protein" evidence="2">
    <location>
        <begin position="28"/>
        <end position="358"/>
    </location>
</feature>
<dbReference type="Gene3D" id="3.40.50.1820">
    <property type="entry name" value="alpha/beta hydrolase"/>
    <property type="match status" value="1"/>
</dbReference>